<dbReference type="Pfam" id="PF07445">
    <property type="entry name" value="PriC"/>
    <property type="match status" value="1"/>
</dbReference>
<reference evidence="1 2" key="1">
    <citation type="submission" date="2023-10" db="EMBL/GenBank/DDBJ databases">
        <title>Psychrosphaera aquimaarina strain SW33 isolated from seawater.</title>
        <authorList>
            <person name="Bayburt H."/>
            <person name="Kim J.M."/>
            <person name="Choi B.J."/>
            <person name="Jeon C.O."/>
        </authorList>
    </citation>
    <scope>NUCLEOTIDE SEQUENCE [LARGE SCALE GENOMIC DNA]</scope>
    <source>
        <strain evidence="1 2">KCTC 52743</strain>
    </source>
</reference>
<sequence>MNALINQLNTQFQMLEQSIKGLKLSSKQWFANSEIFRSSGFSTHSDDIDDYLIELKTTIDKLASVNNEQHVSYLSERVTQQFSCLKRFVKSNDINVRNNQYSKDRIRNLNKTKQFTLQASQSSQELYAELSKLQEFERRLLDKVNLSQQQLTMYKGMSNRPALQQEVLTNQQRLGRCRQALSKVEESIQKLDNNN</sequence>
<protein>
    <submittedName>
        <fullName evidence="1">Primosomal replication protein PriC</fullName>
    </submittedName>
</protein>
<organism evidence="1 2">
    <name type="scientific">Psychrosphaera aquimarina</name>
    <dbReference type="NCBI Taxonomy" id="2044854"/>
    <lineage>
        <taxon>Bacteria</taxon>
        <taxon>Pseudomonadati</taxon>
        <taxon>Pseudomonadota</taxon>
        <taxon>Gammaproteobacteria</taxon>
        <taxon>Alteromonadales</taxon>
        <taxon>Pseudoalteromonadaceae</taxon>
        <taxon>Psychrosphaera</taxon>
    </lineage>
</organism>
<dbReference type="EMBL" id="JAWCUA010000010">
    <property type="protein sequence ID" value="MDU0114168.1"/>
    <property type="molecule type" value="Genomic_DNA"/>
</dbReference>
<dbReference type="RefSeq" id="WP_315947773.1">
    <property type="nucleotide sequence ID" value="NZ_JAWCUA010000010.1"/>
</dbReference>
<dbReference type="Proteomes" id="UP001257914">
    <property type="component" value="Unassembled WGS sequence"/>
</dbReference>
<evidence type="ECO:0000313" key="2">
    <source>
        <dbReference type="Proteomes" id="UP001257914"/>
    </source>
</evidence>
<evidence type="ECO:0000313" key="1">
    <source>
        <dbReference type="EMBL" id="MDU0114168.1"/>
    </source>
</evidence>
<keyword evidence="2" id="KW-1185">Reference proteome</keyword>
<proteinExistence type="predicted"/>
<dbReference type="InterPro" id="IPR038338">
    <property type="entry name" value="PriC_sf"/>
</dbReference>
<name>A0ABU3R3D5_9GAMM</name>
<dbReference type="Gene3D" id="1.20.1270.340">
    <property type="match status" value="1"/>
</dbReference>
<comment type="caution">
    <text evidence="1">The sequence shown here is derived from an EMBL/GenBank/DDBJ whole genome shotgun (WGS) entry which is preliminary data.</text>
</comment>
<gene>
    <name evidence="1" type="primary">priC</name>
    <name evidence="1" type="ORF">RT723_14430</name>
</gene>
<accession>A0ABU3R3D5</accession>
<dbReference type="InterPro" id="IPR010890">
    <property type="entry name" value="PriC"/>
</dbReference>